<keyword evidence="3" id="KW-1185">Reference proteome</keyword>
<keyword evidence="1" id="KW-0472">Membrane</keyword>
<name>A9KLP9_LACP7</name>
<dbReference type="eggNOG" id="COG2866">
    <property type="taxonomic scope" value="Bacteria"/>
</dbReference>
<keyword evidence="1" id="KW-1133">Transmembrane helix</keyword>
<evidence type="ECO:0008006" key="4">
    <source>
        <dbReference type="Google" id="ProtNLM"/>
    </source>
</evidence>
<keyword evidence="1" id="KW-0812">Transmembrane</keyword>
<organism evidence="2 3">
    <name type="scientific">Lachnoclostridium phytofermentans (strain ATCC 700394 / DSM 18823 / ISDg)</name>
    <name type="common">Clostridium phytofermentans</name>
    <dbReference type="NCBI Taxonomy" id="357809"/>
    <lineage>
        <taxon>Bacteria</taxon>
        <taxon>Bacillati</taxon>
        <taxon>Bacillota</taxon>
        <taxon>Clostridia</taxon>
        <taxon>Lachnospirales</taxon>
        <taxon>Lachnospiraceae</taxon>
    </lineage>
</organism>
<dbReference type="CDD" id="cd06233">
    <property type="entry name" value="M14-like"/>
    <property type="match status" value="1"/>
</dbReference>
<dbReference type="OrthoDB" id="9815752at2"/>
<gene>
    <name evidence="2" type="ordered locus">Cphy_2432</name>
</gene>
<reference evidence="3" key="1">
    <citation type="submission" date="2007-11" db="EMBL/GenBank/DDBJ databases">
        <title>Complete genome sequence of Clostridium phytofermentans ISDg.</title>
        <authorList>
            <person name="Leschine S.B."/>
            <person name="Warnick T.A."/>
            <person name="Blanchard J.L."/>
            <person name="Schnell D.J."/>
            <person name="Petit E.L."/>
            <person name="LaTouf W.G."/>
            <person name="Copeland A."/>
            <person name="Lucas S."/>
            <person name="Lapidus A."/>
            <person name="Barry K."/>
            <person name="Glavina del Rio T."/>
            <person name="Dalin E."/>
            <person name="Tice H."/>
            <person name="Pitluck S."/>
            <person name="Kiss H."/>
            <person name="Brettin T."/>
            <person name="Bruce D."/>
            <person name="Detter J.C."/>
            <person name="Han C."/>
            <person name="Kuske C."/>
            <person name="Schmutz J."/>
            <person name="Larimer F."/>
            <person name="Land M."/>
            <person name="Hauser L."/>
            <person name="Kyrpides N."/>
            <person name="Kim E.A."/>
            <person name="Richardson P."/>
        </authorList>
    </citation>
    <scope>NUCLEOTIDE SEQUENCE [LARGE SCALE GENOMIC DNA]</scope>
    <source>
        <strain evidence="3">ATCC 700394 / DSM 18823 / ISDg</strain>
    </source>
</reference>
<dbReference type="AlphaFoldDB" id="A9KLP9"/>
<proteinExistence type="predicted"/>
<dbReference type="EMBL" id="CP000885">
    <property type="protein sequence ID" value="ABX42793.1"/>
    <property type="molecule type" value="Genomic_DNA"/>
</dbReference>
<evidence type="ECO:0000313" key="2">
    <source>
        <dbReference type="EMBL" id="ABX42793.1"/>
    </source>
</evidence>
<feature type="transmembrane region" description="Helical" evidence="1">
    <location>
        <begin position="12"/>
        <end position="35"/>
    </location>
</feature>
<dbReference type="RefSeq" id="WP_012200447.1">
    <property type="nucleotide sequence ID" value="NC_010001.1"/>
</dbReference>
<dbReference type="InterPro" id="IPR021259">
    <property type="entry name" value="DUF2817"/>
</dbReference>
<evidence type="ECO:0000256" key="1">
    <source>
        <dbReference type="SAM" id="Phobius"/>
    </source>
</evidence>
<dbReference type="HOGENOM" id="CLU_055736_0_0_9"/>
<sequence>MKKEGKAKKKKIVYILGIAAGVMLMLYFIAPYVMLHFIRQEEPGKDYAYRDSFLNEYSEVRENIAKKAEELAAAGYLSEAYNYPIDEEDGLYIDTILCDSKEEKKNLIVLTTGVHGIEGYVGATMLDVFFDEIYPNLNLTNTGVLVVANVNPYGMKYKRRYNENNVDLNRNFIYSWDDFDKSVNKDYPLVKNFLEPKKKLGNAFLHEGGFLGGMLKQIVANGADTISNALLGGQYEYPQGVYYGGDGDEVSTAFLKSVFQYTLTGEYENIVHIDLHTGYGPRYNMVIFNSMYEKMTEAETKEAFQYDTIIASDSKSFYPTTGDTTDYYYRLAEHMGSTKNLFSTCFEFGTLGDGFLDTVKSLKYTVDENRNHWYPSTNSVMNDIMKERYLEMFYPTETKWREKAVSDFTRAMDGVLENKLGYQLNQ</sequence>
<dbReference type="KEGG" id="cpy:Cphy_2432"/>
<accession>A9KLP9</accession>
<dbReference type="Gene3D" id="3.40.630.10">
    <property type="entry name" value="Zn peptidases"/>
    <property type="match status" value="1"/>
</dbReference>
<dbReference type="Pfam" id="PF10994">
    <property type="entry name" value="DUF2817"/>
    <property type="match status" value="1"/>
</dbReference>
<dbReference type="SUPFAM" id="SSF53187">
    <property type="entry name" value="Zn-dependent exopeptidases"/>
    <property type="match status" value="1"/>
</dbReference>
<dbReference type="Proteomes" id="UP000000370">
    <property type="component" value="Chromosome"/>
</dbReference>
<protein>
    <recommendedName>
        <fullName evidence="4">DUF2817 domain-containing protein</fullName>
    </recommendedName>
</protein>
<evidence type="ECO:0000313" key="3">
    <source>
        <dbReference type="Proteomes" id="UP000000370"/>
    </source>
</evidence>